<evidence type="ECO:0000256" key="3">
    <source>
        <dbReference type="SAM" id="Phobius"/>
    </source>
</evidence>
<evidence type="ECO:0000313" key="5">
    <source>
        <dbReference type="EMBL" id="CAZ89941.1"/>
    </source>
</evidence>
<evidence type="ECO:0000259" key="4">
    <source>
        <dbReference type="PROSITE" id="PS50887"/>
    </source>
</evidence>
<dbReference type="KEGG" id="thi:THI_3345"/>
<comment type="catalytic activity">
    <reaction evidence="2">
        <text>2 GTP = 3',3'-c-di-GMP + 2 diphosphate</text>
        <dbReference type="Rhea" id="RHEA:24898"/>
        <dbReference type="ChEBI" id="CHEBI:33019"/>
        <dbReference type="ChEBI" id="CHEBI:37565"/>
        <dbReference type="ChEBI" id="CHEBI:58805"/>
        <dbReference type="EC" id="2.7.7.65"/>
    </reaction>
</comment>
<dbReference type="SMART" id="SM00267">
    <property type="entry name" value="GGDEF"/>
    <property type="match status" value="1"/>
</dbReference>
<dbReference type="AlphaFoldDB" id="D6CN13"/>
<dbReference type="GO" id="GO:1902201">
    <property type="term" value="P:negative regulation of bacterial-type flagellum-dependent cell motility"/>
    <property type="evidence" value="ECO:0007669"/>
    <property type="project" value="TreeGrafter"/>
</dbReference>
<dbReference type="EC" id="2.7.7.65" evidence="1"/>
<dbReference type="Pfam" id="PF00990">
    <property type="entry name" value="GGDEF"/>
    <property type="match status" value="1"/>
</dbReference>
<dbReference type="HOGENOM" id="CLU_000445_11_1_4"/>
<feature type="domain" description="GGDEF" evidence="4">
    <location>
        <begin position="270"/>
        <end position="401"/>
    </location>
</feature>
<protein>
    <recommendedName>
        <fullName evidence="1">diguanylate cyclase</fullName>
        <ecNumber evidence="1">2.7.7.65</ecNumber>
    </recommendedName>
</protein>
<gene>
    <name evidence="5" type="ordered locus">THI_3345</name>
</gene>
<keyword evidence="3" id="KW-0472">Membrane</keyword>
<dbReference type="InterPro" id="IPR050469">
    <property type="entry name" value="Diguanylate_Cyclase"/>
</dbReference>
<evidence type="ECO:0000256" key="2">
    <source>
        <dbReference type="ARBA" id="ARBA00034247"/>
    </source>
</evidence>
<evidence type="ECO:0000313" key="6">
    <source>
        <dbReference type="Proteomes" id="UP000002372"/>
    </source>
</evidence>
<feature type="transmembrane region" description="Helical" evidence="3">
    <location>
        <begin position="53"/>
        <end position="73"/>
    </location>
</feature>
<dbReference type="InterPro" id="IPR043128">
    <property type="entry name" value="Rev_trsase/Diguanyl_cyclase"/>
</dbReference>
<evidence type="ECO:0000256" key="1">
    <source>
        <dbReference type="ARBA" id="ARBA00012528"/>
    </source>
</evidence>
<name>D6CN13_THIA3</name>
<reference key="1">
    <citation type="submission" date="2009-07" db="EMBL/GenBank/DDBJ databases">
        <authorList>
            <person name="Genoscope - CEA"/>
        </authorList>
    </citation>
    <scope>NUCLEOTIDE SEQUENCE</scope>
    <source>
        <strain>3As</strain>
    </source>
</reference>
<dbReference type="NCBIfam" id="TIGR00254">
    <property type="entry name" value="GGDEF"/>
    <property type="match status" value="1"/>
</dbReference>
<proteinExistence type="predicted"/>
<dbReference type="GO" id="GO:0052621">
    <property type="term" value="F:diguanylate cyclase activity"/>
    <property type="evidence" value="ECO:0007669"/>
    <property type="project" value="UniProtKB-EC"/>
</dbReference>
<dbReference type="InterPro" id="IPR029787">
    <property type="entry name" value="Nucleotide_cyclase"/>
</dbReference>
<sequence>MTLRSAFTHGPFMPHTLTIVQWLLLAVAVQQVVFSTAWLAVARLAGLARQSAYYWAAFCGLGALSILLLALRGNVPQVLGYQLADVLLVISATAARRASELFFDRPGRLREHALIIGLAILGIGLTGTSVAMEEWRIAIVCLLIAWIAARGVWGVHASMAQEFGRPVTLLLHGPTLFIAATLLWRAFAVFTGNGQALDYREDGLLNELLTLTLLLVASFLSLIYGGMLMARLVRRLHDLALKDPLTGLLNRRAAQQLLEREWASYRHKDLPFCVLMIDIDHFKRINDEYGHAVGDRVLTGLATLLREGTRPTDHVARMGGEEFLVFLPQTELPSAQAAAERLRQHTAAWVLQPEELSITISIGVAQAAAEDSAFDDLLIRADRALYAAKSAGRNRVHLADPFVDEVTSLATA</sequence>
<dbReference type="InterPro" id="IPR000160">
    <property type="entry name" value="GGDEF_dom"/>
</dbReference>
<dbReference type="Gene3D" id="3.30.70.270">
    <property type="match status" value="1"/>
</dbReference>
<reference evidence="6" key="2">
    <citation type="journal article" date="2010" name="PLoS Genet.">
        <title>Structure, function, and evolution of the Thiomonas spp. genome.</title>
        <authorList>
            <person name="Arsene-Ploetze F."/>
            <person name="Koechler S."/>
            <person name="Marchal M."/>
            <person name="Coppee J.Y."/>
            <person name="Chandler M."/>
            <person name="Bonnefoy V."/>
            <person name="Brochier-Armanet C."/>
            <person name="Barakat M."/>
            <person name="Barbe V."/>
            <person name="Battaglia-Brunet F."/>
            <person name="Bruneel O."/>
            <person name="Bryan C.G."/>
            <person name="Cleiss-Arnold J."/>
            <person name="Cruveiller S."/>
            <person name="Erhardt M."/>
            <person name="Heinrich-Salmeron A."/>
            <person name="Hommais F."/>
            <person name="Joulian C."/>
            <person name="Krin E."/>
            <person name="Lieutaud A."/>
            <person name="Lievremont D."/>
            <person name="Michel C."/>
            <person name="Muller D."/>
            <person name="Ortet P."/>
            <person name="Proux C."/>
            <person name="Siguier P."/>
            <person name="Roche D."/>
            <person name="Rouy Z."/>
            <person name="Salvignol G."/>
            <person name="Slyemi D."/>
            <person name="Talla E."/>
            <person name="Weiss S."/>
            <person name="Weissenbach J."/>
            <person name="Medigue C."/>
            <person name="Bertin P.N."/>
        </authorList>
    </citation>
    <scope>NUCLEOTIDE SEQUENCE [LARGE SCALE GENOMIC DNA]</scope>
    <source>
        <strain evidence="6">DSM 22701 / CIP 110005 / 3As</strain>
    </source>
</reference>
<organism evidence="5 6">
    <name type="scientific">Thiomonas arsenitoxydans (strain DSM 22701 / CIP 110005 / 3As)</name>
    <dbReference type="NCBI Taxonomy" id="426114"/>
    <lineage>
        <taxon>Bacteria</taxon>
        <taxon>Pseudomonadati</taxon>
        <taxon>Pseudomonadota</taxon>
        <taxon>Betaproteobacteria</taxon>
        <taxon>Burkholderiales</taxon>
        <taxon>Thiomonas</taxon>
    </lineage>
</organism>
<keyword evidence="3" id="KW-1133">Transmembrane helix</keyword>
<keyword evidence="3" id="KW-0812">Transmembrane</keyword>
<feature type="transmembrane region" description="Helical" evidence="3">
    <location>
        <begin position="167"/>
        <end position="188"/>
    </location>
</feature>
<accession>D6CN13</accession>
<feature type="transmembrane region" description="Helical" evidence="3">
    <location>
        <begin position="20"/>
        <end position="41"/>
    </location>
</feature>
<dbReference type="PANTHER" id="PTHR45138:SF9">
    <property type="entry name" value="DIGUANYLATE CYCLASE DGCM-RELATED"/>
    <property type="match status" value="1"/>
</dbReference>
<dbReference type="SUPFAM" id="SSF55073">
    <property type="entry name" value="Nucleotide cyclase"/>
    <property type="match status" value="1"/>
</dbReference>
<dbReference type="EMBL" id="FP475956">
    <property type="protein sequence ID" value="CAZ89941.1"/>
    <property type="molecule type" value="Genomic_DNA"/>
</dbReference>
<dbReference type="eggNOG" id="COG3706">
    <property type="taxonomic scope" value="Bacteria"/>
</dbReference>
<dbReference type="GO" id="GO:0043709">
    <property type="term" value="P:cell adhesion involved in single-species biofilm formation"/>
    <property type="evidence" value="ECO:0007669"/>
    <property type="project" value="TreeGrafter"/>
</dbReference>
<dbReference type="GO" id="GO:0005886">
    <property type="term" value="C:plasma membrane"/>
    <property type="evidence" value="ECO:0007669"/>
    <property type="project" value="TreeGrafter"/>
</dbReference>
<dbReference type="Proteomes" id="UP000002372">
    <property type="component" value="Chromosome"/>
</dbReference>
<dbReference type="FunFam" id="3.30.70.270:FF:000001">
    <property type="entry name" value="Diguanylate cyclase domain protein"/>
    <property type="match status" value="1"/>
</dbReference>
<dbReference type="CDD" id="cd01949">
    <property type="entry name" value="GGDEF"/>
    <property type="match status" value="1"/>
</dbReference>
<feature type="transmembrane region" description="Helical" evidence="3">
    <location>
        <begin position="208"/>
        <end position="230"/>
    </location>
</feature>
<feature type="transmembrane region" description="Helical" evidence="3">
    <location>
        <begin position="111"/>
        <end position="131"/>
    </location>
</feature>
<dbReference type="PROSITE" id="PS50887">
    <property type="entry name" value="GGDEF"/>
    <property type="match status" value="1"/>
</dbReference>
<feature type="transmembrane region" description="Helical" evidence="3">
    <location>
        <begin position="137"/>
        <end position="155"/>
    </location>
</feature>
<dbReference type="PANTHER" id="PTHR45138">
    <property type="entry name" value="REGULATORY COMPONENTS OF SENSORY TRANSDUCTION SYSTEM"/>
    <property type="match status" value="1"/>
</dbReference>